<evidence type="ECO:0000313" key="1">
    <source>
        <dbReference type="EMBL" id="KKT61590.1"/>
    </source>
</evidence>
<reference evidence="1 2" key="1">
    <citation type="journal article" date="2015" name="Nature">
        <title>rRNA introns, odd ribosomes, and small enigmatic genomes across a large radiation of phyla.</title>
        <authorList>
            <person name="Brown C.T."/>
            <person name="Hug L.A."/>
            <person name="Thomas B.C."/>
            <person name="Sharon I."/>
            <person name="Castelle C.J."/>
            <person name="Singh A."/>
            <person name="Wilkins M.J."/>
            <person name="Williams K.H."/>
            <person name="Banfield J.F."/>
        </authorList>
    </citation>
    <scope>NUCLEOTIDE SEQUENCE [LARGE SCALE GENOMIC DNA]</scope>
</reference>
<evidence type="ECO:0000313" key="2">
    <source>
        <dbReference type="Proteomes" id="UP000034521"/>
    </source>
</evidence>
<dbReference type="AlphaFoldDB" id="A0A0G1IR41"/>
<name>A0A0G1IR41_9BACT</name>
<accession>A0A0G1IR41</accession>
<comment type="caution">
    <text evidence="1">The sequence shown here is derived from an EMBL/GenBank/DDBJ whole genome shotgun (WGS) entry which is preliminary data.</text>
</comment>
<sequence length="53" mass="5902">MSEPVRYTEREVTIYVSSSPLTAVGILSKSRSRIIEAKKIINKSAIVCFMKGI</sequence>
<dbReference type="Proteomes" id="UP000034521">
    <property type="component" value="Unassembled WGS sequence"/>
</dbReference>
<organism evidence="1 2">
    <name type="scientific">Candidatus Gottesmanbacteria bacterium GW2011_GWA1_44_24b</name>
    <dbReference type="NCBI Taxonomy" id="1618437"/>
    <lineage>
        <taxon>Bacteria</taxon>
        <taxon>Candidatus Gottesmaniibacteriota</taxon>
    </lineage>
</organism>
<gene>
    <name evidence="1" type="ORF">UW52_C0001G0028</name>
</gene>
<proteinExistence type="predicted"/>
<protein>
    <submittedName>
        <fullName evidence="1">Uncharacterized protein</fullName>
    </submittedName>
</protein>
<dbReference type="EMBL" id="LCIQ01000001">
    <property type="protein sequence ID" value="KKT61590.1"/>
    <property type="molecule type" value="Genomic_DNA"/>
</dbReference>